<feature type="region of interest" description="Disordered" evidence="4">
    <location>
        <begin position="149"/>
        <end position="192"/>
    </location>
</feature>
<organism evidence="9">
    <name type="scientific">Enterobius vermicularis</name>
    <name type="common">Human pinworm</name>
    <dbReference type="NCBI Taxonomy" id="51028"/>
    <lineage>
        <taxon>Eukaryota</taxon>
        <taxon>Metazoa</taxon>
        <taxon>Ecdysozoa</taxon>
        <taxon>Nematoda</taxon>
        <taxon>Chromadorea</taxon>
        <taxon>Rhabditida</taxon>
        <taxon>Spirurina</taxon>
        <taxon>Oxyuridomorpha</taxon>
        <taxon>Oxyuroidea</taxon>
        <taxon>Oxyuridae</taxon>
        <taxon>Enterobius</taxon>
    </lineage>
</organism>
<dbReference type="CDD" id="cd20821">
    <property type="entry name" value="C1_MgcRacGAP"/>
    <property type="match status" value="1"/>
</dbReference>
<evidence type="ECO:0000313" key="9">
    <source>
        <dbReference type="WBParaSite" id="EVEC_0000538701-mRNA-1"/>
    </source>
</evidence>
<dbReference type="GO" id="GO:0005096">
    <property type="term" value="F:GTPase activator activity"/>
    <property type="evidence" value="ECO:0007669"/>
    <property type="project" value="TreeGrafter"/>
</dbReference>
<keyword evidence="3" id="KW-0175">Coiled coil</keyword>
<dbReference type="PANTHER" id="PTHR46199">
    <property type="entry name" value="RAC GTPASE-ACTIVATING PROTEIN 1"/>
    <property type="match status" value="1"/>
</dbReference>
<evidence type="ECO:0000256" key="4">
    <source>
        <dbReference type="SAM" id="MobiDB-lite"/>
    </source>
</evidence>
<keyword evidence="1" id="KW-0479">Metal-binding</keyword>
<dbReference type="PROSITE" id="PS50238">
    <property type="entry name" value="RHOGAP"/>
    <property type="match status" value="1"/>
</dbReference>
<evidence type="ECO:0000256" key="1">
    <source>
        <dbReference type="ARBA" id="ARBA00022723"/>
    </source>
</evidence>
<dbReference type="GO" id="GO:0030496">
    <property type="term" value="C:midbody"/>
    <property type="evidence" value="ECO:0007669"/>
    <property type="project" value="TreeGrafter"/>
</dbReference>
<dbReference type="GO" id="GO:0046872">
    <property type="term" value="F:metal ion binding"/>
    <property type="evidence" value="ECO:0007669"/>
    <property type="project" value="UniProtKB-KW"/>
</dbReference>
<evidence type="ECO:0000256" key="2">
    <source>
        <dbReference type="ARBA" id="ARBA00022833"/>
    </source>
</evidence>
<evidence type="ECO:0000259" key="6">
    <source>
        <dbReference type="PROSITE" id="PS50238"/>
    </source>
</evidence>
<feature type="domain" description="Rho-GAP" evidence="6">
    <location>
        <begin position="373"/>
        <end position="564"/>
    </location>
</feature>
<evidence type="ECO:0000313" key="7">
    <source>
        <dbReference type="EMBL" id="VDD90267.1"/>
    </source>
</evidence>
<dbReference type="Gene3D" id="1.10.555.10">
    <property type="entry name" value="Rho GTPase activation protein"/>
    <property type="match status" value="1"/>
</dbReference>
<dbReference type="PROSITE" id="PS50081">
    <property type="entry name" value="ZF_DAG_PE_2"/>
    <property type="match status" value="1"/>
</dbReference>
<dbReference type="SMART" id="SM00109">
    <property type="entry name" value="C1"/>
    <property type="match status" value="1"/>
</dbReference>
<dbReference type="InterPro" id="IPR002219">
    <property type="entry name" value="PKC_DAG/PE"/>
</dbReference>
<dbReference type="SUPFAM" id="SSF48350">
    <property type="entry name" value="GTPase activation domain, GAP"/>
    <property type="match status" value="1"/>
</dbReference>
<proteinExistence type="predicted"/>
<dbReference type="GO" id="GO:0007266">
    <property type="term" value="P:Rho protein signal transduction"/>
    <property type="evidence" value="ECO:0007669"/>
    <property type="project" value="TreeGrafter"/>
</dbReference>
<feature type="domain" description="Phorbol-ester/DAG-type" evidence="5">
    <location>
        <begin position="308"/>
        <end position="358"/>
    </location>
</feature>
<dbReference type="Proteomes" id="UP000274131">
    <property type="component" value="Unassembled WGS sequence"/>
</dbReference>
<dbReference type="AlphaFoldDB" id="A0A0N4V598"/>
<dbReference type="GO" id="GO:0032154">
    <property type="term" value="C:cleavage furrow"/>
    <property type="evidence" value="ECO:0007669"/>
    <property type="project" value="TreeGrafter"/>
</dbReference>
<dbReference type="GO" id="GO:0097149">
    <property type="term" value="C:centralspindlin complex"/>
    <property type="evidence" value="ECO:0007669"/>
    <property type="project" value="TreeGrafter"/>
</dbReference>
<reference evidence="7 8" key="2">
    <citation type="submission" date="2018-10" db="EMBL/GenBank/DDBJ databases">
        <authorList>
            <consortium name="Pathogen Informatics"/>
        </authorList>
    </citation>
    <scope>NUCLEOTIDE SEQUENCE [LARGE SCALE GENOMIC DNA]</scope>
</reference>
<dbReference type="EMBL" id="UXUI01008028">
    <property type="protein sequence ID" value="VDD90267.1"/>
    <property type="molecule type" value="Genomic_DNA"/>
</dbReference>
<dbReference type="SUPFAM" id="SSF57889">
    <property type="entry name" value="Cysteine-rich domain"/>
    <property type="match status" value="1"/>
</dbReference>
<dbReference type="GO" id="GO:0000281">
    <property type="term" value="P:mitotic cytokinesis"/>
    <property type="evidence" value="ECO:0007669"/>
    <property type="project" value="TreeGrafter"/>
</dbReference>
<dbReference type="OrthoDB" id="2218807at2759"/>
<dbReference type="PANTHER" id="PTHR46199:SF3">
    <property type="entry name" value="RAC GTPASE-ACTIVATING PROTEIN 1"/>
    <property type="match status" value="1"/>
</dbReference>
<dbReference type="GO" id="GO:0005634">
    <property type="term" value="C:nucleus"/>
    <property type="evidence" value="ECO:0007669"/>
    <property type="project" value="TreeGrafter"/>
</dbReference>
<dbReference type="Pfam" id="PF00130">
    <property type="entry name" value="C1_1"/>
    <property type="match status" value="1"/>
</dbReference>
<keyword evidence="2" id="KW-0862">Zinc</keyword>
<evidence type="ECO:0000256" key="3">
    <source>
        <dbReference type="SAM" id="Coils"/>
    </source>
</evidence>
<dbReference type="GO" id="GO:0051233">
    <property type="term" value="C:spindle midzone"/>
    <property type="evidence" value="ECO:0007669"/>
    <property type="project" value="TreeGrafter"/>
</dbReference>
<dbReference type="GO" id="GO:0051256">
    <property type="term" value="P:mitotic spindle midzone assembly"/>
    <property type="evidence" value="ECO:0007669"/>
    <property type="project" value="TreeGrafter"/>
</dbReference>
<sequence length="652" mass="74032">MATSKIISSSEASRCILNQYFESRNFIQELLYGRDLDVLKIIDTLERVRKKWADEVQQNIRLREQVKELESDRDLQRQKLSSSNEELRHARAQLAALMSEMDELKIEYSEMERKFDLVKELVKPEISHLNGEAQLKYAFLNDYTAGQKVSVHSTRLPPGRKTNGSQDDGVDYDKTDDTIDQPSYGEPNEEDSCLRSGKVFRRFKEVPSKRSRGSPYTNTNTLITTTTTVTVDPNGNAPPKAKVSIRRSFNRSMSESNILLDRHQRIAESTAKFNPLTPRCGTTSTVDLRSPLVSSRSWVRGTTIENRGHTYIGLKLIFSEKCDVCGCWIRWGGKPAWKCSDCNLHVHKSCAGRAPLPCIPLTPTPRAAGKQRPRLKDFCPNSQPMIPHSIIHCVIALERYYLNSEGLYRIPGQESQILKLLNDFKHARYQPKLEIQDPETITGYIKRFLLQLRDSLIPSSSWTEFVAAAKQGDEASVFAAIDQCVMDLPIPNRDTLAYLCCHFQKVCENSSRNKMTPEVLARSVAPTIVGRAPVRTMNIAQSTDEAAKQTQVMLAFLKMPRDYWSKFYSSDTIPRGAESVNSRALAPSAKQQIMDDRTPRRHLKPIDYRDARISPSAADRSILGPIRTPPSDSNIRSAQPILRRENFFRTPY</sequence>
<dbReference type="SMART" id="SM00324">
    <property type="entry name" value="RhoGAP"/>
    <property type="match status" value="1"/>
</dbReference>
<evidence type="ECO:0000313" key="8">
    <source>
        <dbReference type="Proteomes" id="UP000274131"/>
    </source>
</evidence>
<dbReference type="WBParaSite" id="EVEC_0000538701-mRNA-1">
    <property type="protein sequence ID" value="EVEC_0000538701-mRNA-1"/>
    <property type="gene ID" value="EVEC_0000538701"/>
</dbReference>
<reference evidence="9" key="1">
    <citation type="submission" date="2017-02" db="UniProtKB">
        <authorList>
            <consortium name="WormBaseParasite"/>
        </authorList>
    </citation>
    <scope>IDENTIFICATION</scope>
</reference>
<dbReference type="PROSITE" id="PS00479">
    <property type="entry name" value="ZF_DAG_PE_1"/>
    <property type="match status" value="1"/>
</dbReference>
<dbReference type="STRING" id="51028.A0A0N4V598"/>
<dbReference type="InterPro" id="IPR000198">
    <property type="entry name" value="RhoGAP_dom"/>
</dbReference>
<name>A0A0N4V598_ENTVE</name>
<evidence type="ECO:0000259" key="5">
    <source>
        <dbReference type="PROSITE" id="PS50081"/>
    </source>
</evidence>
<accession>A0A0N4V598</accession>
<gene>
    <name evidence="7" type="ORF">EVEC_LOCUS5018</name>
</gene>
<dbReference type="InterPro" id="IPR008936">
    <property type="entry name" value="Rho_GTPase_activation_prot"/>
</dbReference>
<feature type="coiled-coil region" evidence="3">
    <location>
        <begin position="59"/>
        <end position="121"/>
    </location>
</feature>
<keyword evidence="8" id="KW-1185">Reference proteome</keyword>
<dbReference type="Pfam" id="PF00620">
    <property type="entry name" value="RhoGAP"/>
    <property type="match status" value="1"/>
</dbReference>
<protein>
    <submittedName>
        <fullName evidence="9">Rac GTPase-activating protein 1</fullName>
    </submittedName>
</protein>
<dbReference type="InterPro" id="IPR046349">
    <property type="entry name" value="C1-like_sf"/>
</dbReference>
<dbReference type="Gene3D" id="3.30.60.20">
    <property type="match status" value="1"/>
</dbReference>